<dbReference type="Gene3D" id="1.10.3210.10">
    <property type="entry name" value="Hypothetical protein af1432"/>
    <property type="match status" value="1"/>
</dbReference>
<dbReference type="RefSeq" id="WP_251859232.1">
    <property type="nucleotide sequence ID" value="NZ_CP090569.1"/>
</dbReference>
<name>A0A9J6ZXQ2_9GAMM</name>
<dbReference type="InterPro" id="IPR052340">
    <property type="entry name" value="RNase_Y/CdgJ"/>
</dbReference>
<dbReference type="Proteomes" id="UP001056649">
    <property type="component" value="Chromosome"/>
</dbReference>
<evidence type="ECO:0000313" key="2">
    <source>
        <dbReference type="EMBL" id="USF87635.1"/>
    </source>
</evidence>
<dbReference type="PANTHER" id="PTHR33525:SF6">
    <property type="entry name" value="HDOD DOMAIN-CONTAINING PROTEIN"/>
    <property type="match status" value="1"/>
</dbReference>
<proteinExistence type="predicted"/>
<dbReference type="KEGG" id="eps:L0Y14_16185"/>
<dbReference type="SUPFAM" id="SSF109604">
    <property type="entry name" value="HD-domain/PDEase-like"/>
    <property type="match status" value="1"/>
</dbReference>
<dbReference type="Pfam" id="PF08668">
    <property type="entry name" value="HDOD"/>
    <property type="match status" value="1"/>
</dbReference>
<dbReference type="EMBL" id="CP090569">
    <property type="protein sequence ID" value="USF87635.1"/>
    <property type="molecule type" value="Genomic_DNA"/>
</dbReference>
<evidence type="ECO:0000313" key="3">
    <source>
        <dbReference type="Proteomes" id="UP001056649"/>
    </source>
</evidence>
<gene>
    <name evidence="2" type="ORF">L0Y14_16185</name>
</gene>
<organism evidence="2 3">
    <name type="scientific">Candidatus Endoriftia persephonae</name>
    <dbReference type="NCBI Taxonomy" id="393765"/>
    <lineage>
        <taxon>Bacteria</taxon>
        <taxon>Pseudomonadati</taxon>
        <taxon>Pseudomonadota</taxon>
        <taxon>Gammaproteobacteria</taxon>
        <taxon>Chromatiales</taxon>
        <taxon>Sedimenticolaceae</taxon>
        <taxon>Candidatus Endoriftia</taxon>
    </lineage>
</organism>
<dbReference type="PANTHER" id="PTHR33525">
    <property type="match status" value="1"/>
</dbReference>
<dbReference type="AlphaFoldDB" id="A0A9J6ZXQ2"/>
<protein>
    <submittedName>
        <fullName evidence="2">HDOD domain-containing protein</fullName>
    </submittedName>
</protein>
<dbReference type="InterPro" id="IPR013976">
    <property type="entry name" value="HDOD"/>
</dbReference>
<keyword evidence="3" id="KW-1185">Reference proteome</keyword>
<evidence type="ECO:0000259" key="1">
    <source>
        <dbReference type="PROSITE" id="PS51833"/>
    </source>
</evidence>
<reference evidence="2" key="1">
    <citation type="journal article" date="2022" name="Mol. Ecol. Resour.">
        <title>The complete and closed genome of the facultative generalist Candidatus Endoriftia persephone from deep-sea hydrothermal vents.</title>
        <authorList>
            <person name="de Oliveira A.L."/>
            <person name="Srivastava A."/>
            <person name="Espada-Hinojosa S."/>
            <person name="Bright M."/>
        </authorList>
    </citation>
    <scope>NUCLEOTIDE SEQUENCE</scope>
    <source>
        <strain evidence="2">Tica-EPR-9o50.N</strain>
    </source>
</reference>
<feature type="domain" description="HDOD" evidence="1">
    <location>
        <begin position="43"/>
        <end position="236"/>
    </location>
</feature>
<accession>A0A9J6ZXQ2</accession>
<dbReference type="PROSITE" id="PS51833">
    <property type="entry name" value="HDOD"/>
    <property type="match status" value="1"/>
</dbReference>
<sequence>MLSSRLKLVSDGSNESGIEMMEQPLEKSLEEAEVEVVLRGIRIPPQPQILVDLHMQMAMPDFSLADIAELISRDVGLSGLVMKAVNSPVFGMSRTVSSIDHAIGLLGLNSLVNIINAVSLQQTIADQSAKTLNAFWDNASDVAVTSAAISRRLDLGSAEEAYTLGLFHNCGIPLLAQKHDDYLNTIGQAYQMTDQRVTDFENQMINSNHAVVGYYVARSWKLPLYLCEAIAEHHKADLSLQSDEISQANKKNLLAILKLATHLCATYRVIGSSGVDHEFENYGQPVLEYLGMSQIDLADLRDDLIDMGLVTL</sequence>